<name>A0A8J6B8S4_ELECQ</name>
<proteinExistence type="predicted"/>
<dbReference type="EMBL" id="WNTK01003237">
    <property type="protein sequence ID" value="KAG9465269.1"/>
    <property type="molecule type" value="Genomic_DNA"/>
</dbReference>
<protein>
    <submittedName>
        <fullName evidence="1">Uncharacterized protein</fullName>
    </submittedName>
</protein>
<dbReference type="AlphaFoldDB" id="A0A8J6B8S4"/>
<reference evidence="1" key="1">
    <citation type="thesis" date="2020" institute="ProQuest LLC" country="789 East Eisenhower Parkway, Ann Arbor, MI, USA">
        <title>Comparative Genomics and Chromosome Evolution.</title>
        <authorList>
            <person name="Mudd A.B."/>
        </authorList>
    </citation>
    <scope>NUCLEOTIDE SEQUENCE</scope>
    <source>
        <strain evidence="1">HN-11 Male</strain>
        <tissue evidence="1">Kidney and liver</tissue>
    </source>
</reference>
<keyword evidence="2" id="KW-1185">Reference proteome</keyword>
<comment type="caution">
    <text evidence="1">The sequence shown here is derived from an EMBL/GenBank/DDBJ whole genome shotgun (WGS) entry which is preliminary data.</text>
</comment>
<accession>A0A8J6B8S4</accession>
<sequence>MGTIQGRCSGSKSGFSFSSFNPQYFFIMDSAHRSHRIWVFDRSGLIPPKKQMSLLIDCDGLFKQILLPLYNISHS</sequence>
<evidence type="ECO:0000313" key="1">
    <source>
        <dbReference type="EMBL" id="KAG9465269.1"/>
    </source>
</evidence>
<organism evidence="1 2">
    <name type="scientific">Eleutherodactylus coqui</name>
    <name type="common">Puerto Rican coqui</name>
    <dbReference type="NCBI Taxonomy" id="57060"/>
    <lineage>
        <taxon>Eukaryota</taxon>
        <taxon>Metazoa</taxon>
        <taxon>Chordata</taxon>
        <taxon>Craniata</taxon>
        <taxon>Vertebrata</taxon>
        <taxon>Euteleostomi</taxon>
        <taxon>Amphibia</taxon>
        <taxon>Batrachia</taxon>
        <taxon>Anura</taxon>
        <taxon>Neobatrachia</taxon>
        <taxon>Hyloidea</taxon>
        <taxon>Eleutherodactylidae</taxon>
        <taxon>Eleutherodactylinae</taxon>
        <taxon>Eleutherodactylus</taxon>
        <taxon>Eleutherodactylus</taxon>
    </lineage>
</organism>
<dbReference type="Proteomes" id="UP000770717">
    <property type="component" value="Unassembled WGS sequence"/>
</dbReference>
<gene>
    <name evidence="1" type="ORF">GDO78_018587</name>
</gene>
<evidence type="ECO:0000313" key="2">
    <source>
        <dbReference type="Proteomes" id="UP000770717"/>
    </source>
</evidence>